<feature type="non-terminal residue" evidence="2">
    <location>
        <position position="1"/>
    </location>
</feature>
<dbReference type="InterPro" id="IPR026912">
    <property type="entry name" value="Adenine_deam_C"/>
</dbReference>
<name>X0WNI4_9ZZZZ</name>
<dbReference type="AlphaFoldDB" id="X0WNI4"/>
<feature type="domain" description="Adenine deaminase C-terminal" evidence="1">
    <location>
        <begin position="1"/>
        <end position="100"/>
    </location>
</feature>
<comment type="caution">
    <text evidence="2">The sequence shown here is derived from an EMBL/GenBank/DDBJ whole genome shotgun (WGS) entry which is preliminary data.</text>
</comment>
<evidence type="ECO:0000259" key="1">
    <source>
        <dbReference type="Pfam" id="PF13382"/>
    </source>
</evidence>
<gene>
    <name evidence="2" type="ORF">S01H1_61201</name>
</gene>
<evidence type="ECO:0000313" key="2">
    <source>
        <dbReference type="EMBL" id="GAG32210.1"/>
    </source>
</evidence>
<reference evidence="2" key="1">
    <citation type="journal article" date="2014" name="Front. Microbiol.">
        <title>High frequency of phylogenetically diverse reductive dehalogenase-homologous genes in deep subseafloor sedimentary metagenomes.</title>
        <authorList>
            <person name="Kawai M."/>
            <person name="Futagami T."/>
            <person name="Toyoda A."/>
            <person name="Takaki Y."/>
            <person name="Nishi S."/>
            <person name="Hori S."/>
            <person name="Arai W."/>
            <person name="Tsubouchi T."/>
            <person name="Morono Y."/>
            <person name="Uchiyama I."/>
            <person name="Ito T."/>
            <person name="Fujiyama A."/>
            <person name="Inagaki F."/>
            <person name="Takami H."/>
        </authorList>
    </citation>
    <scope>NUCLEOTIDE SEQUENCE</scope>
    <source>
        <strain evidence="2">Expedition CK06-06</strain>
    </source>
</reference>
<accession>X0WNI4</accession>
<organism evidence="2">
    <name type="scientific">marine sediment metagenome</name>
    <dbReference type="NCBI Taxonomy" id="412755"/>
    <lineage>
        <taxon>unclassified sequences</taxon>
        <taxon>metagenomes</taxon>
        <taxon>ecological metagenomes</taxon>
    </lineage>
</organism>
<proteinExistence type="predicted"/>
<protein>
    <recommendedName>
        <fullName evidence="1">Adenine deaminase C-terminal domain-containing protein</fullName>
    </recommendedName>
</protein>
<sequence length="102" mass="10633">VGTNDLDIFTAIKEVERLRGGLVVCSDGKVLAALPLPVAGLLSPEPAKVVADEFENVETAASGLGSVPPAPFALLSFLALPVIPELRLTDLGIVDVLEFKLI</sequence>
<dbReference type="Pfam" id="PF13382">
    <property type="entry name" value="Adenine_deam_C"/>
    <property type="match status" value="1"/>
</dbReference>
<dbReference type="EMBL" id="BARS01040117">
    <property type="protein sequence ID" value="GAG32210.1"/>
    <property type="molecule type" value="Genomic_DNA"/>
</dbReference>